<name>A0A7I8IR51_SPIIN</name>
<organism evidence="1">
    <name type="scientific">Spirodela intermedia</name>
    <name type="common">Intermediate duckweed</name>
    <dbReference type="NCBI Taxonomy" id="51605"/>
    <lineage>
        <taxon>Eukaryota</taxon>
        <taxon>Viridiplantae</taxon>
        <taxon>Streptophyta</taxon>
        <taxon>Embryophyta</taxon>
        <taxon>Tracheophyta</taxon>
        <taxon>Spermatophyta</taxon>
        <taxon>Magnoliopsida</taxon>
        <taxon>Liliopsida</taxon>
        <taxon>Araceae</taxon>
        <taxon>Lemnoideae</taxon>
        <taxon>Spirodela</taxon>
    </lineage>
</organism>
<dbReference type="EMBL" id="CACRZD030000005">
    <property type="protein sequence ID" value="CAA6659421.1"/>
    <property type="molecule type" value="Genomic_DNA"/>
</dbReference>
<gene>
    <name evidence="1" type="ORF">SI7747_05005843</name>
</gene>
<protein>
    <submittedName>
        <fullName evidence="1">Uncharacterized protein</fullName>
    </submittedName>
</protein>
<sequence length="26" mass="3046">MGIIFWISEDPTFLGKISLSTHMHHF</sequence>
<evidence type="ECO:0000313" key="1">
    <source>
        <dbReference type="EMBL" id="CAA2619674.1"/>
    </source>
</evidence>
<evidence type="ECO:0000313" key="2">
    <source>
        <dbReference type="Proteomes" id="UP001189122"/>
    </source>
</evidence>
<accession>A0A7I8IR51</accession>
<proteinExistence type="predicted"/>
<keyword evidence="2" id="KW-1185">Reference proteome</keyword>
<dbReference type="EMBL" id="LR743592">
    <property type="protein sequence ID" value="CAA2619674.1"/>
    <property type="molecule type" value="Genomic_DNA"/>
</dbReference>
<dbReference type="Proteomes" id="UP001189122">
    <property type="component" value="Unassembled WGS sequence"/>
</dbReference>
<dbReference type="AlphaFoldDB" id="A0A7I8IR51"/>
<reference evidence="1 2" key="1">
    <citation type="submission" date="2019-12" db="EMBL/GenBank/DDBJ databases">
        <authorList>
            <person name="Scholz U."/>
            <person name="Mascher M."/>
            <person name="Fiebig A."/>
        </authorList>
    </citation>
    <scope>NUCLEOTIDE SEQUENCE</scope>
</reference>